<protein>
    <submittedName>
        <fullName evidence="2">Uncharacterized protein</fullName>
    </submittedName>
</protein>
<keyword evidence="1" id="KW-1133">Transmembrane helix</keyword>
<evidence type="ECO:0000256" key="1">
    <source>
        <dbReference type="SAM" id="Phobius"/>
    </source>
</evidence>
<proteinExistence type="predicted"/>
<organism evidence="2">
    <name type="scientific">Cacopsylla melanoneura</name>
    <dbReference type="NCBI Taxonomy" id="428564"/>
    <lineage>
        <taxon>Eukaryota</taxon>
        <taxon>Metazoa</taxon>
        <taxon>Ecdysozoa</taxon>
        <taxon>Arthropoda</taxon>
        <taxon>Hexapoda</taxon>
        <taxon>Insecta</taxon>
        <taxon>Pterygota</taxon>
        <taxon>Neoptera</taxon>
        <taxon>Paraneoptera</taxon>
        <taxon>Hemiptera</taxon>
        <taxon>Sternorrhyncha</taxon>
        <taxon>Psylloidea</taxon>
        <taxon>Psyllidae</taxon>
        <taxon>Psyllinae</taxon>
        <taxon>Cacopsylla</taxon>
    </lineage>
</organism>
<feature type="transmembrane region" description="Helical" evidence="1">
    <location>
        <begin position="12"/>
        <end position="34"/>
    </location>
</feature>
<sequence length="101" mass="11780">MNSWLEVLLTYRFLSGLIPTYFVSVLWVDLYSWLEVLVGFLYALIPTYVLTLSLSGWWICTARWRFYLGSCPLSSQLTLSCNIDGSVQLAFSPYNLFWIFE</sequence>
<name>A0A8D9A6S0_9HEMI</name>
<keyword evidence="1" id="KW-0812">Transmembrane</keyword>
<dbReference type="AlphaFoldDB" id="A0A8D9A6S0"/>
<accession>A0A8D9A6S0</accession>
<feature type="transmembrane region" description="Helical" evidence="1">
    <location>
        <begin position="40"/>
        <end position="60"/>
    </location>
</feature>
<reference evidence="2" key="1">
    <citation type="submission" date="2021-05" db="EMBL/GenBank/DDBJ databases">
        <authorList>
            <person name="Alioto T."/>
            <person name="Alioto T."/>
            <person name="Gomez Garrido J."/>
        </authorList>
    </citation>
    <scope>NUCLEOTIDE SEQUENCE</scope>
</reference>
<dbReference type="EMBL" id="HBUF01553920">
    <property type="protein sequence ID" value="CAG6759841.1"/>
    <property type="molecule type" value="Transcribed_RNA"/>
</dbReference>
<evidence type="ECO:0000313" key="2">
    <source>
        <dbReference type="EMBL" id="CAG6759841.1"/>
    </source>
</evidence>
<keyword evidence="1" id="KW-0472">Membrane</keyword>